<name>A0ABU9FEP0_9ENTR</name>
<reference evidence="2 3" key="1">
    <citation type="submission" date="2024-04" db="EMBL/GenBank/DDBJ databases">
        <title>Two novel Raoultella species associated with bleeding cankers of broadleaf hosts, Raoultella scottia sp. nov. and Raoultella lignicola sp. nov.</title>
        <authorList>
            <person name="Brady C.L."/>
        </authorList>
    </citation>
    <scope>NUCLEOTIDE SEQUENCE [LARGE SCALE GENOMIC DNA]</scope>
    <source>
        <strain evidence="2 3">TW_WC1a.1</strain>
    </source>
</reference>
<dbReference type="RefSeq" id="WP_123756151.1">
    <property type="nucleotide sequence ID" value="NZ_JARXNK020000106.1"/>
</dbReference>
<evidence type="ECO:0000313" key="3">
    <source>
        <dbReference type="Proteomes" id="UP001312893"/>
    </source>
</evidence>
<evidence type="ECO:0000313" key="2">
    <source>
        <dbReference type="EMBL" id="MEL0554870.1"/>
    </source>
</evidence>
<evidence type="ECO:0000256" key="1">
    <source>
        <dbReference type="SAM" id="SignalP"/>
    </source>
</evidence>
<dbReference type="Proteomes" id="UP001312893">
    <property type="component" value="Unassembled WGS sequence"/>
</dbReference>
<evidence type="ECO:0008006" key="4">
    <source>
        <dbReference type="Google" id="ProtNLM"/>
    </source>
</evidence>
<feature type="signal peptide" evidence="1">
    <location>
        <begin position="1"/>
        <end position="22"/>
    </location>
</feature>
<accession>A0ABU9FEP0</accession>
<comment type="caution">
    <text evidence="2">The sequence shown here is derived from an EMBL/GenBank/DDBJ whole genome shotgun (WGS) entry which is preliminary data.</text>
</comment>
<sequence>MKKYLIALSFLMFLLSPAAVSAQGITCNVHHQLIHHGDTITSGYHFSMENGKGVLKVHGRIESDGKRNVISRNIIFDYQLENGMYHAKSKDLRLIPVDDVPDTLLAKHYPAFFYQPDKEITFSLTKVRNGSWLISFVSTPLFYCNKAA</sequence>
<feature type="chain" id="PRO_5045806211" description="FidL-like membrane protein" evidence="1">
    <location>
        <begin position="23"/>
        <end position="148"/>
    </location>
</feature>
<keyword evidence="1" id="KW-0732">Signal</keyword>
<organism evidence="2 3">
    <name type="scientific">Raoultella lignicola</name>
    <dbReference type="NCBI Taxonomy" id="3040939"/>
    <lineage>
        <taxon>Bacteria</taxon>
        <taxon>Pseudomonadati</taxon>
        <taxon>Pseudomonadota</taxon>
        <taxon>Gammaproteobacteria</taxon>
        <taxon>Enterobacterales</taxon>
        <taxon>Enterobacteriaceae</taxon>
        <taxon>Klebsiella/Raoultella group</taxon>
        <taxon>Raoultella</taxon>
    </lineage>
</organism>
<dbReference type="EMBL" id="JARXNK020000106">
    <property type="protein sequence ID" value="MEL0554870.1"/>
    <property type="molecule type" value="Genomic_DNA"/>
</dbReference>
<gene>
    <name evidence="2" type="ORF">QFI96_024630</name>
</gene>
<protein>
    <recommendedName>
        <fullName evidence="4">FidL-like membrane protein</fullName>
    </recommendedName>
</protein>
<keyword evidence="3" id="KW-1185">Reference proteome</keyword>
<proteinExistence type="predicted"/>